<feature type="transmembrane region" description="Helical" evidence="2">
    <location>
        <begin position="103"/>
        <end position="121"/>
    </location>
</feature>
<comment type="caution">
    <text evidence="3">The sequence shown here is derived from an EMBL/GenBank/DDBJ whole genome shotgun (WGS) entry which is preliminary data.</text>
</comment>
<feature type="transmembrane region" description="Helical" evidence="2">
    <location>
        <begin position="128"/>
        <end position="149"/>
    </location>
</feature>
<feature type="transmembrane region" description="Helical" evidence="2">
    <location>
        <begin position="191"/>
        <end position="213"/>
    </location>
</feature>
<reference evidence="3 4" key="1">
    <citation type="submission" date="2018-05" db="EMBL/GenBank/DDBJ databases">
        <title>Genome sequencing and assembly of the regulated plant pathogen Lachnellula willkommii and related sister species for the development of diagnostic species identification markers.</title>
        <authorList>
            <person name="Giroux E."/>
            <person name="Bilodeau G."/>
        </authorList>
    </citation>
    <scope>NUCLEOTIDE SEQUENCE [LARGE SCALE GENOMIC DNA]</scope>
    <source>
        <strain evidence="3 4">CBS 172.35</strain>
    </source>
</reference>
<feature type="compositionally biased region" description="Polar residues" evidence="1">
    <location>
        <begin position="239"/>
        <end position="249"/>
    </location>
</feature>
<accession>A0A559MH14</accession>
<dbReference type="Proteomes" id="UP000315522">
    <property type="component" value="Unassembled WGS sequence"/>
</dbReference>
<feature type="transmembrane region" description="Helical" evidence="2">
    <location>
        <begin position="16"/>
        <end position="38"/>
    </location>
</feature>
<keyword evidence="4" id="KW-1185">Reference proteome</keyword>
<feature type="region of interest" description="Disordered" evidence="1">
    <location>
        <begin position="228"/>
        <end position="264"/>
    </location>
</feature>
<organism evidence="3 4">
    <name type="scientific">Lachnellula willkommii</name>
    <dbReference type="NCBI Taxonomy" id="215461"/>
    <lineage>
        <taxon>Eukaryota</taxon>
        <taxon>Fungi</taxon>
        <taxon>Dikarya</taxon>
        <taxon>Ascomycota</taxon>
        <taxon>Pezizomycotina</taxon>
        <taxon>Leotiomycetes</taxon>
        <taxon>Helotiales</taxon>
        <taxon>Lachnaceae</taxon>
        <taxon>Lachnellula</taxon>
    </lineage>
</organism>
<gene>
    <name evidence="3" type="ORF">LAWI1_G003100</name>
</gene>
<evidence type="ECO:0000256" key="1">
    <source>
        <dbReference type="SAM" id="MobiDB-lite"/>
    </source>
</evidence>
<evidence type="ECO:0000313" key="4">
    <source>
        <dbReference type="Proteomes" id="UP000315522"/>
    </source>
</evidence>
<sequence length="290" mass="32465">MFKFPRISGKWKWPKFLIALMVVELGGSVAALALFGIAEPNLYRTKLWQIGADNGFNSSPKTILYAYANYRKIPSIPFVWSHTYVYVQDLGDLELIVGRITEFNVAISVLCTFIMIVKWVMFALHIWYPLLATVTNIIITALWIVSIYGQAGPDHSDPKHPSNIAWYVNKSCSYAKPAGYEHYCLMAKGTFAVTVFMMVIFVVNTAQGIWSMIPSAAERAASKLDIDDMQTGKGKGASDSPTSFNSGEQNWEMKSHPKSTLTPYTPRTMAFNTLDRQLPLRAESHGARFA</sequence>
<evidence type="ECO:0000256" key="2">
    <source>
        <dbReference type="SAM" id="Phobius"/>
    </source>
</evidence>
<name>A0A559MH14_9HELO</name>
<keyword evidence="2" id="KW-0812">Transmembrane</keyword>
<protein>
    <submittedName>
        <fullName evidence="3">Uncharacterized protein</fullName>
    </submittedName>
</protein>
<dbReference type="EMBL" id="QGML01000353">
    <property type="protein sequence ID" value="TVY92253.1"/>
    <property type="molecule type" value="Genomic_DNA"/>
</dbReference>
<evidence type="ECO:0000313" key="3">
    <source>
        <dbReference type="EMBL" id="TVY92253.1"/>
    </source>
</evidence>
<proteinExistence type="predicted"/>
<dbReference type="AlphaFoldDB" id="A0A559MH14"/>
<keyword evidence="2" id="KW-1133">Transmembrane helix</keyword>
<keyword evidence="2" id="KW-0472">Membrane</keyword>